<reference evidence="3" key="1">
    <citation type="submission" date="2017-09" db="EMBL/GenBank/DDBJ databases">
        <authorList>
            <person name="Varghese N."/>
            <person name="Submissions S."/>
        </authorList>
    </citation>
    <scope>NUCLEOTIDE SEQUENCE [LARGE SCALE GENOMIC DNA]</scope>
    <source>
        <strain evidence="3">CGMCC 1.8913</strain>
    </source>
</reference>
<evidence type="ECO:0000259" key="1">
    <source>
        <dbReference type="SMART" id="SM00901"/>
    </source>
</evidence>
<protein>
    <submittedName>
        <fullName evidence="2">FRG domain-containing protein</fullName>
    </submittedName>
</protein>
<dbReference type="OrthoDB" id="9816036at2"/>
<organism evidence="2 3">
    <name type="scientific">Terribacillus aidingensis</name>
    <dbReference type="NCBI Taxonomy" id="586416"/>
    <lineage>
        <taxon>Bacteria</taxon>
        <taxon>Bacillati</taxon>
        <taxon>Bacillota</taxon>
        <taxon>Bacilli</taxon>
        <taxon>Bacillales</taxon>
        <taxon>Bacillaceae</taxon>
        <taxon>Terribacillus</taxon>
    </lineage>
</organism>
<evidence type="ECO:0000313" key="2">
    <source>
        <dbReference type="EMBL" id="SNZ09893.1"/>
    </source>
</evidence>
<dbReference type="Proteomes" id="UP000219356">
    <property type="component" value="Unassembled WGS sequence"/>
</dbReference>
<feature type="domain" description="FRG" evidence="1">
    <location>
        <begin position="20"/>
        <end position="117"/>
    </location>
</feature>
<dbReference type="RefSeq" id="WP_097040629.1">
    <property type="nucleotide sequence ID" value="NZ_OBEK01000002.1"/>
</dbReference>
<proteinExistence type="predicted"/>
<dbReference type="InterPro" id="IPR014966">
    <property type="entry name" value="FRG-dom"/>
</dbReference>
<dbReference type="SMART" id="SM00901">
    <property type="entry name" value="FRG"/>
    <property type="match status" value="1"/>
</dbReference>
<keyword evidence="3" id="KW-1185">Reference proteome</keyword>
<dbReference type="Pfam" id="PF08867">
    <property type="entry name" value="FRG"/>
    <property type="match status" value="1"/>
</dbReference>
<sequence>MSYSNEWFKIMNEVKHFQDDNRYVWYRGINNSEYKLNSGMYREHHPTIKAYIAHERNRYEVFKRMGHLYLNEDDWSQLFVMQHHGVKTRLLDWTESFAVALYFALLNPIPGKEPVIWMLSPLRLNKLSLNKASFKSTNISYEDFFEVYIHQEQKEVKENELYHSVATYPLRNSSRIVAQHGMFTIQGAAGTPLEEEHDGHLVKEGSLKKIAIPEEVMRDAHSFLRQAGVSHFSMFPDLDGLSRHVNSL</sequence>
<dbReference type="EMBL" id="OBEK01000002">
    <property type="protein sequence ID" value="SNZ09893.1"/>
    <property type="molecule type" value="Genomic_DNA"/>
</dbReference>
<name>A0A285NLU4_9BACI</name>
<accession>A0A285NLU4</accession>
<gene>
    <name evidence="2" type="ORF">SAMN05421503_1404</name>
</gene>
<dbReference type="AlphaFoldDB" id="A0A285NLU4"/>
<evidence type="ECO:0000313" key="3">
    <source>
        <dbReference type="Proteomes" id="UP000219356"/>
    </source>
</evidence>